<protein>
    <submittedName>
        <fullName evidence="8">Cytochrome c</fullName>
    </submittedName>
</protein>
<feature type="signal peptide" evidence="1">
    <location>
        <begin position="1"/>
        <end position="17"/>
    </location>
</feature>
<evidence type="ECO:0000259" key="5">
    <source>
        <dbReference type="Pfam" id="PF07631"/>
    </source>
</evidence>
<dbReference type="Pfam" id="PF07624">
    <property type="entry name" value="PSD2"/>
    <property type="match status" value="1"/>
</dbReference>
<name>A0A366HTX3_9BACT</name>
<dbReference type="OrthoDB" id="174532at2"/>
<dbReference type="InterPro" id="IPR013036">
    <property type="entry name" value="DUF1587"/>
</dbReference>
<accession>A0A366HTX3</accession>
<feature type="domain" description="DUF1585" evidence="2">
    <location>
        <begin position="753"/>
        <end position="826"/>
    </location>
</feature>
<evidence type="ECO:0000256" key="1">
    <source>
        <dbReference type="SAM" id="SignalP"/>
    </source>
</evidence>
<feature type="domain" description="Cytochrome C Planctomycete-type" evidence="6">
    <location>
        <begin position="45"/>
        <end position="91"/>
    </location>
</feature>
<keyword evidence="1" id="KW-0732">Signal</keyword>
<evidence type="ECO:0000259" key="7">
    <source>
        <dbReference type="Pfam" id="PF07637"/>
    </source>
</evidence>
<dbReference type="InterPro" id="IPR011429">
    <property type="entry name" value="Cyt_c_Planctomycete-type"/>
</dbReference>
<dbReference type="RefSeq" id="WP_113956466.1">
    <property type="nucleotide sequence ID" value="NZ_QNRR01000001.1"/>
</dbReference>
<feature type="domain" description="DUF1588" evidence="4">
    <location>
        <begin position="622"/>
        <end position="718"/>
    </location>
</feature>
<evidence type="ECO:0000313" key="8">
    <source>
        <dbReference type="EMBL" id="RBP47537.1"/>
    </source>
</evidence>
<dbReference type="Proteomes" id="UP000253426">
    <property type="component" value="Unassembled WGS sequence"/>
</dbReference>
<feature type="chain" id="PRO_5016868196" evidence="1">
    <location>
        <begin position="18"/>
        <end position="829"/>
    </location>
</feature>
<gene>
    <name evidence="8" type="ORF">DES53_101334</name>
</gene>
<evidence type="ECO:0000259" key="2">
    <source>
        <dbReference type="Pfam" id="PF07624"/>
    </source>
</evidence>
<keyword evidence="9" id="KW-1185">Reference proteome</keyword>
<comment type="caution">
    <text evidence="8">The sequence shown here is derived from an EMBL/GenBank/DDBJ whole genome shotgun (WGS) entry which is preliminary data.</text>
</comment>
<dbReference type="InterPro" id="IPR011478">
    <property type="entry name" value="DUF1585"/>
</dbReference>
<evidence type="ECO:0000259" key="3">
    <source>
        <dbReference type="Pfam" id="PF07626"/>
    </source>
</evidence>
<dbReference type="EMBL" id="QNRR01000001">
    <property type="protein sequence ID" value="RBP47537.1"/>
    <property type="molecule type" value="Genomic_DNA"/>
</dbReference>
<dbReference type="InterPro" id="IPR013043">
    <property type="entry name" value="DUF1595"/>
</dbReference>
<feature type="domain" description="DUF1592" evidence="5">
    <location>
        <begin position="476"/>
        <end position="603"/>
    </location>
</feature>
<reference evidence="8 9" key="1">
    <citation type="submission" date="2018-06" db="EMBL/GenBank/DDBJ databases">
        <title>Genomic Encyclopedia of Type Strains, Phase IV (KMG-IV): sequencing the most valuable type-strain genomes for metagenomic binning, comparative biology and taxonomic classification.</title>
        <authorList>
            <person name="Goeker M."/>
        </authorList>
    </citation>
    <scope>NUCLEOTIDE SEQUENCE [LARGE SCALE GENOMIC DNA]</scope>
    <source>
        <strain evidence="8 9">DSM 25532</strain>
    </source>
</reference>
<proteinExistence type="predicted"/>
<dbReference type="InterPro" id="IPR013039">
    <property type="entry name" value="DUF1588"/>
</dbReference>
<organism evidence="8 9">
    <name type="scientific">Roseimicrobium gellanilyticum</name>
    <dbReference type="NCBI Taxonomy" id="748857"/>
    <lineage>
        <taxon>Bacteria</taxon>
        <taxon>Pseudomonadati</taxon>
        <taxon>Verrucomicrobiota</taxon>
        <taxon>Verrucomicrobiia</taxon>
        <taxon>Verrucomicrobiales</taxon>
        <taxon>Verrucomicrobiaceae</taxon>
        <taxon>Roseimicrobium</taxon>
    </lineage>
</organism>
<feature type="domain" description="DUF1595" evidence="7">
    <location>
        <begin position="411"/>
        <end position="470"/>
    </location>
</feature>
<dbReference type="Pfam" id="PF07626">
    <property type="entry name" value="PSD3"/>
    <property type="match status" value="1"/>
</dbReference>
<dbReference type="InterPro" id="IPR013042">
    <property type="entry name" value="DUF1592"/>
</dbReference>
<evidence type="ECO:0000259" key="6">
    <source>
        <dbReference type="Pfam" id="PF07635"/>
    </source>
</evidence>
<evidence type="ECO:0000259" key="4">
    <source>
        <dbReference type="Pfam" id="PF07627"/>
    </source>
</evidence>
<evidence type="ECO:0000313" key="9">
    <source>
        <dbReference type="Proteomes" id="UP000253426"/>
    </source>
</evidence>
<dbReference type="AlphaFoldDB" id="A0A366HTX3"/>
<dbReference type="Pfam" id="PF07637">
    <property type="entry name" value="PSD5"/>
    <property type="match status" value="1"/>
</dbReference>
<sequence>MPTLSRSLIPISTQAYAATTLAASFAFLTSLDAAPNITSFVDQHCAECHDADVKKGGLDLTALKWDPAKRENFDEWVKIFDRVVTGEMPPAKKPRPEATELTPFLSSIKGELHNANMARQKVTGRTLLRRLNRTEYERTVQDLLGIQTPLKDILPEDTPMHGFDTVAEGLRLSTLQIEKYLEAADTAIEAAINLQVAPAPSTKKQYFFKDDQGTRKHLDIAEGTITNKNDPKSAHKHLLKELPDAVVFFNEGYPSAKIHQFNPRFTGMYKLRLAGYVHQSMGHPVVMRVYADNYREKRLLGYFDITEQPRVVEMTVMLKEGEHLNIQPSDSGVDAKGKNVYNINVKEFTGPGLALQWLEAEGPLLESWPPPSVKKLFGDTPVNPTDPKKKTFRNNRQIGFELAPVDPKASARQLLENFAARAFRRPLEAGEADRFVKLSTDAMDAGDSFLDAMRLGFRAVLTAPQFLLFEEKPGKLDDYALASRLSYFLWSTLPDETLMKLAAEKKLSQPEVLRAQTERLLKDEKAKAFVQNFAGQWLDLRSIAATSPDKRLYPEFDELMQLGMVAETEAFFAEILKNNLSVSNFIDSKFAMLNRCMAELYEIEGVKGEEFRKVALPVGSPRGGVLTQASVLKVTANGTTTSPVMRGAWVLKRILGQPPAPPPPGVGSVEPDTRGATTIRELLALHRNVESCAGCHSKIDPPGFALESFDVIGGWRERYRSQGKGDAAPTKRPGRYPPYKLGPAVDATGELTDGSKFNGIVEFKQLLLKQETQMLRALTGKLLTYASGAGISFADRATVEDIANRTAQQGSGLRTLVHEIVASPAFQSK</sequence>
<dbReference type="Pfam" id="PF07635">
    <property type="entry name" value="PSCyt1"/>
    <property type="match status" value="1"/>
</dbReference>
<dbReference type="Pfam" id="PF07631">
    <property type="entry name" value="PSD4"/>
    <property type="match status" value="1"/>
</dbReference>
<dbReference type="Pfam" id="PF07627">
    <property type="entry name" value="PSCyt3"/>
    <property type="match status" value="1"/>
</dbReference>
<feature type="domain" description="DUF1587" evidence="3">
    <location>
        <begin position="129"/>
        <end position="192"/>
    </location>
</feature>